<dbReference type="Gene3D" id="2.60.120.1130">
    <property type="match status" value="1"/>
</dbReference>
<dbReference type="Pfam" id="PF01841">
    <property type="entry name" value="Transglut_core"/>
    <property type="match status" value="1"/>
</dbReference>
<feature type="domain" description="Transglutaminase-like" evidence="2">
    <location>
        <begin position="320"/>
        <end position="386"/>
    </location>
</feature>
<organism evidence="3 4">
    <name type="scientific">Gelidibacter sediminis</name>
    <dbReference type="NCBI Taxonomy" id="1608710"/>
    <lineage>
        <taxon>Bacteria</taxon>
        <taxon>Pseudomonadati</taxon>
        <taxon>Bacteroidota</taxon>
        <taxon>Flavobacteriia</taxon>
        <taxon>Flavobacteriales</taxon>
        <taxon>Flavobacteriaceae</taxon>
        <taxon>Gelidibacter</taxon>
    </lineage>
</organism>
<dbReference type="EMBL" id="SOBW01000007">
    <property type="protein sequence ID" value="TDU43893.1"/>
    <property type="molecule type" value="Genomic_DNA"/>
</dbReference>
<dbReference type="Gene3D" id="2.60.40.3140">
    <property type="match status" value="1"/>
</dbReference>
<gene>
    <name evidence="3" type="ORF">BXY82_1314</name>
</gene>
<dbReference type="AlphaFoldDB" id="A0A4R7Q896"/>
<dbReference type="Proteomes" id="UP000294689">
    <property type="component" value="Unassembled WGS sequence"/>
</dbReference>
<dbReference type="RefSeq" id="WP_133757321.1">
    <property type="nucleotide sequence ID" value="NZ_SOBW01000007.1"/>
</dbReference>
<evidence type="ECO:0000313" key="3">
    <source>
        <dbReference type="EMBL" id="TDU43893.1"/>
    </source>
</evidence>
<evidence type="ECO:0000259" key="2">
    <source>
        <dbReference type="Pfam" id="PF01841"/>
    </source>
</evidence>
<evidence type="ECO:0000256" key="1">
    <source>
        <dbReference type="SAM" id="SignalP"/>
    </source>
</evidence>
<comment type="caution">
    <text evidence="3">The sequence shown here is derived from an EMBL/GenBank/DDBJ whole genome shotgun (WGS) entry which is preliminary data.</text>
</comment>
<dbReference type="Gene3D" id="3.10.620.30">
    <property type="match status" value="1"/>
</dbReference>
<proteinExistence type="predicted"/>
<accession>A0A4R7Q896</accession>
<dbReference type="InterPro" id="IPR002931">
    <property type="entry name" value="Transglutaminase-like"/>
</dbReference>
<dbReference type="OrthoDB" id="98874at2"/>
<protein>
    <submittedName>
        <fullName evidence="3">Transglutaminase superfamily protein</fullName>
    </submittedName>
</protein>
<keyword evidence="1" id="KW-0732">Signal</keyword>
<feature type="chain" id="PRO_5020446447" evidence="1">
    <location>
        <begin position="19"/>
        <end position="668"/>
    </location>
</feature>
<feature type="signal peptide" evidence="1">
    <location>
        <begin position="1"/>
        <end position="18"/>
    </location>
</feature>
<name>A0A4R7Q896_9FLAO</name>
<keyword evidence="4" id="KW-1185">Reference proteome</keyword>
<sequence>MKKITYLLIFLAYNWSFAQDFRFGKVSKEELQEVNNPKEPEANATILYLNQKTYYDYNADDGFVKITEVHKRIKIYNKDGFDWATEEIRVREDGSKREDVNSIKAITYNLVNGKIEETKLKKEGKFKENVSKYWAMEKFTMPNVSEGCVIEFEYRIKSPYISIDDMNLQFTIPVKELEISVRIPEFFNFNKYVNPRATYIPKINNSVVHRSETIVTKNREKHTSTNTNFSNNKWEFNENQTEIKLSDVPALKDEEYVSELNTYRTKLIWEYTYFKDVNGAITNYATTWDEVSKTIYDNTDFGAQLKQDNYYKDDIITLIKDVKTESEKINLIYDFVKSKVKWNNYYGYLAENGVRQAYKEGVGNVADINLMLTSMLRYANINANPMLISTRSNDVALYPGTGGFNYVVAAVEMPNDVLILDATDKYATANVLPIHAVNWQGRIVRESGSSAWYDLTPKEPVREVVLLNVKINEDLSIDGNVKHQMTSFAAKNFRSKYQNYNAEERLMAVEKDKGEIEVSNYEINDMDDVYQPISYTYDYNLKSGIEKIGDKVFITPMLFLALNENPFKQAEREYPIDYIYPFNDKYLVNIMLPEGYIVESMPESALIKFNDSDGEFKYIANENGKMLQFVISLDMKQHFILPDDYVGFKGFNQMMAEKQTEKIVLKKI</sequence>
<evidence type="ECO:0000313" key="4">
    <source>
        <dbReference type="Proteomes" id="UP000294689"/>
    </source>
</evidence>
<reference evidence="3 4" key="1">
    <citation type="submission" date="2019-03" db="EMBL/GenBank/DDBJ databases">
        <title>Genomic Encyclopedia of Archaeal and Bacterial Type Strains, Phase II (KMG-II): from individual species to whole genera.</title>
        <authorList>
            <person name="Goeker M."/>
        </authorList>
    </citation>
    <scope>NUCLEOTIDE SEQUENCE [LARGE SCALE GENOMIC DNA]</scope>
    <source>
        <strain evidence="3 4">DSM 28135</strain>
    </source>
</reference>